<reference evidence="3" key="1">
    <citation type="submission" date="2021-01" db="EMBL/GenBank/DDBJ databases">
        <title>Whole genome shotgun sequence of Catellatospora methionotrophica NBRC 14553.</title>
        <authorList>
            <person name="Komaki H."/>
            <person name="Tamura T."/>
        </authorList>
    </citation>
    <scope>NUCLEOTIDE SEQUENCE</scope>
    <source>
        <strain evidence="3">NBRC 14553</strain>
    </source>
</reference>
<proteinExistence type="predicted"/>
<dbReference type="RefSeq" id="WP_166385759.1">
    <property type="nucleotide sequence ID" value="NZ_BAAATT010000011.1"/>
</dbReference>
<feature type="transmembrane region" description="Helical" evidence="2">
    <location>
        <begin position="231"/>
        <end position="251"/>
    </location>
</feature>
<feature type="transmembrane region" description="Helical" evidence="2">
    <location>
        <begin position="30"/>
        <end position="48"/>
    </location>
</feature>
<keyword evidence="2" id="KW-0472">Membrane</keyword>
<dbReference type="EMBL" id="BONJ01000037">
    <property type="protein sequence ID" value="GIG18036.1"/>
    <property type="molecule type" value="Genomic_DNA"/>
</dbReference>
<accession>A0A8J3LMI7</accession>
<feature type="transmembrane region" description="Helical" evidence="2">
    <location>
        <begin position="168"/>
        <end position="192"/>
    </location>
</feature>
<feature type="transmembrane region" description="Helical" evidence="2">
    <location>
        <begin position="84"/>
        <end position="103"/>
    </location>
</feature>
<evidence type="ECO:0000313" key="4">
    <source>
        <dbReference type="Proteomes" id="UP000660339"/>
    </source>
</evidence>
<feature type="transmembrane region" description="Helical" evidence="2">
    <location>
        <begin position="204"/>
        <end position="225"/>
    </location>
</feature>
<evidence type="ECO:0000256" key="1">
    <source>
        <dbReference type="SAM" id="MobiDB-lite"/>
    </source>
</evidence>
<keyword evidence="2" id="KW-1133">Transmembrane helix</keyword>
<comment type="caution">
    <text evidence="3">The sequence shown here is derived from an EMBL/GenBank/DDBJ whole genome shotgun (WGS) entry which is preliminary data.</text>
</comment>
<protein>
    <submittedName>
        <fullName evidence="3">Uncharacterized protein</fullName>
    </submittedName>
</protein>
<name>A0A8J3LMI7_9ACTN</name>
<evidence type="ECO:0000313" key="3">
    <source>
        <dbReference type="EMBL" id="GIG18036.1"/>
    </source>
</evidence>
<dbReference type="AlphaFoldDB" id="A0A8J3LMI7"/>
<feature type="region of interest" description="Disordered" evidence="1">
    <location>
        <begin position="259"/>
        <end position="281"/>
    </location>
</feature>
<gene>
    <name evidence="3" type="ORF">Cme02nite_63680</name>
</gene>
<sequence>MTLLLKLLLAPALVVGSSLAGRRWGAQVTGVLVTLPIVAGPILLISCLEHGTAFGAAAAASSLLGLVTLALFAVVFAWCSRRLAWVGALAVAWSACLAADVLVAQVTVPAGWGLLLALAGIAAASRALPPQAASVGVRPATAWPWWDLPGRAAATATLVVLVTTLSSALGPAMTGVLAPFPIATSVVAAFVLARHGSAETVRTLRGVLAGLVGFTVFCFLVAVLVDRWGVAAAFSLALAVTVAGQLTWLRVRRARSDQRRSQRRQEAGVTGAVGLSSAQRR</sequence>
<dbReference type="Proteomes" id="UP000660339">
    <property type="component" value="Unassembled WGS sequence"/>
</dbReference>
<organism evidence="3 4">
    <name type="scientific">Catellatospora methionotrophica</name>
    <dbReference type="NCBI Taxonomy" id="121620"/>
    <lineage>
        <taxon>Bacteria</taxon>
        <taxon>Bacillati</taxon>
        <taxon>Actinomycetota</taxon>
        <taxon>Actinomycetes</taxon>
        <taxon>Micromonosporales</taxon>
        <taxon>Micromonosporaceae</taxon>
        <taxon>Catellatospora</taxon>
    </lineage>
</organism>
<evidence type="ECO:0000256" key="2">
    <source>
        <dbReference type="SAM" id="Phobius"/>
    </source>
</evidence>
<keyword evidence="2" id="KW-0812">Transmembrane</keyword>
<feature type="transmembrane region" description="Helical" evidence="2">
    <location>
        <begin position="55"/>
        <end position="78"/>
    </location>
</feature>
<keyword evidence="4" id="KW-1185">Reference proteome</keyword>